<keyword evidence="5" id="KW-0539">Nucleus</keyword>
<dbReference type="Proteomes" id="UP001367676">
    <property type="component" value="Unassembled WGS sequence"/>
</dbReference>
<dbReference type="GO" id="GO:0000981">
    <property type="term" value="F:DNA-binding transcription factor activity, RNA polymerase II-specific"/>
    <property type="evidence" value="ECO:0007669"/>
    <property type="project" value="TreeGrafter"/>
</dbReference>
<feature type="coiled-coil region" evidence="6">
    <location>
        <begin position="248"/>
        <end position="275"/>
    </location>
</feature>
<dbReference type="InterPro" id="IPR046347">
    <property type="entry name" value="bZIP_sf"/>
</dbReference>
<keyword evidence="3" id="KW-0238">DNA-binding</keyword>
<dbReference type="GO" id="GO:0005667">
    <property type="term" value="C:transcription regulator complex"/>
    <property type="evidence" value="ECO:0007669"/>
    <property type="project" value="TreeGrafter"/>
</dbReference>
<feature type="domain" description="BZIP" evidence="8">
    <location>
        <begin position="223"/>
        <end position="274"/>
    </location>
</feature>
<accession>A0AAN9TBT3</accession>
<evidence type="ECO:0000313" key="11">
    <source>
        <dbReference type="Proteomes" id="UP001367676"/>
    </source>
</evidence>
<dbReference type="GO" id="GO:0000978">
    <property type="term" value="F:RNA polymerase II cis-regulatory region sequence-specific DNA binding"/>
    <property type="evidence" value="ECO:0007669"/>
    <property type="project" value="TreeGrafter"/>
</dbReference>
<organism evidence="10 11">
    <name type="scientific">Parthenolecanium corni</name>
    <dbReference type="NCBI Taxonomy" id="536013"/>
    <lineage>
        <taxon>Eukaryota</taxon>
        <taxon>Metazoa</taxon>
        <taxon>Ecdysozoa</taxon>
        <taxon>Arthropoda</taxon>
        <taxon>Hexapoda</taxon>
        <taxon>Insecta</taxon>
        <taxon>Pterygota</taxon>
        <taxon>Neoptera</taxon>
        <taxon>Paraneoptera</taxon>
        <taxon>Hemiptera</taxon>
        <taxon>Sternorrhyncha</taxon>
        <taxon>Coccoidea</taxon>
        <taxon>Coccidae</taxon>
        <taxon>Parthenolecanium</taxon>
    </lineage>
</organism>
<dbReference type="AlphaFoldDB" id="A0AAN9TBT3"/>
<name>A0AAN9TBT3_9HEMI</name>
<evidence type="ECO:0000256" key="2">
    <source>
        <dbReference type="ARBA" id="ARBA00023015"/>
    </source>
</evidence>
<feature type="region of interest" description="Disordered" evidence="7">
    <location>
        <begin position="1"/>
        <end position="22"/>
    </location>
</feature>
<keyword evidence="6" id="KW-0175">Coiled coil</keyword>
<keyword evidence="11" id="KW-1185">Reference proteome</keyword>
<comment type="caution">
    <text evidence="10">The sequence shown here is derived from an EMBL/GenBank/DDBJ whole genome shotgun (WGS) entry which is preliminary data.</text>
</comment>
<evidence type="ECO:0000256" key="3">
    <source>
        <dbReference type="ARBA" id="ARBA00023125"/>
    </source>
</evidence>
<keyword evidence="4" id="KW-0804">Transcription</keyword>
<evidence type="ECO:0000256" key="6">
    <source>
        <dbReference type="SAM" id="Coils"/>
    </source>
</evidence>
<dbReference type="PROSITE" id="PS00036">
    <property type="entry name" value="BZIP_BASIC"/>
    <property type="match status" value="1"/>
</dbReference>
<feature type="compositionally biased region" description="Polar residues" evidence="7">
    <location>
        <begin position="11"/>
        <end position="22"/>
    </location>
</feature>
<reference evidence="10 11" key="1">
    <citation type="submission" date="2024-03" db="EMBL/GenBank/DDBJ databases">
        <title>Adaptation during the transition from Ophiocordyceps entomopathogen to insect associate is accompanied by gene loss and intensified selection.</title>
        <authorList>
            <person name="Ward C.M."/>
            <person name="Onetto C.A."/>
            <person name="Borneman A.R."/>
        </authorList>
    </citation>
    <scope>NUCLEOTIDE SEQUENCE [LARGE SCALE GENOMIC DNA]</scope>
    <source>
        <strain evidence="10">AWRI1</strain>
        <tissue evidence="10">Single Adult Female</tissue>
    </source>
</reference>
<dbReference type="PRINTS" id="PR00041">
    <property type="entry name" value="LEUZIPPRCREB"/>
</dbReference>
<dbReference type="FunFam" id="1.20.5.170:FF:000003">
    <property type="entry name" value="cAMP-responsive element modulator isoform X2"/>
    <property type="match status" value="1"/>
</dbReference>
<dbReference type="Pfam" id="PF00170">
    <property type="entry name" value="bZIP_1"/>
    <property type="match status" value="1"/>
</dbReference>
<feature type="domain" description="KID" evidence="9">
    <location>
        <begin position="81"/>
        <end position="140"/>
    </location>
</feature>
<evidence type="ECO:0008006" key="12">
    <source>
        <dbReference type="Google" id="ProtNLM"/>
    </source>
</evidence>
<dbReference type="PANTHER" id="PTHR45879">
    <property type="entry name" value="CYCLIC AMP RESPONSE ELEMENT-BINDING PROTEIN B"/>
    <property type="match status" value="1"/>
</dbReference>
<dbReference type="SUPFAM" id="SSF57959">
    <property type="entry name" value="Leucine zipper domain"/>
    <property type="match status" value="1"/>
</dbReference>
<evidence type="ECO:0000256" key="5">
    <source>
        <dbReference type="ARBA" id="ARBA00023242"/>
    </source>
</evidence>
<evidence type="ECO:0000256" key="1">
    <source>
        <dbReference type="ARBA" id="ARBA00004123"/>
    </source>
</evidence>
<dbReference type="Gene3D" id="1.20.5.170">
    <property type="match status" value="1"/>
</dbReference>
<dbReference type="PANTHER" id="PTHR45879:SF3">
    <property type="entry name" value="CYCLIC AMP RESPONSE ELEMENT-BINDING PROTEIN B"/>
    <property type="match status" value="1"/>
</dbReference>
<evidence type="ECO:0000259" key="9">
    <source>
        <dbReference type="PROSITE" id="PS50953"/>
    </source>
</evidence>
<dbReference type="InterPro" id="IPR003102">
    <property type="entry name" value="CREB1-like_pKID"/>
</dbReference>
<keyword evidence="2" id="KW-0805">Transcription regulation</keyword>
<dbReference type="SMART" id="SM00338">
    <property type="entry name" value="BRLZ"/>
    <property type="match status" value="1"/>
</dbReference>
<dbReference type="GO" id="GO:0005634">
    <property type="term" value="C:nucleus"/>
    <property type="evidence" value="ECO:0007669"/>
    <property type="project" value="UniProtKB-SubCell"/>
</dbReference>
<evidence type="ECO:0000256" key="4">
    <source>
        <dbReference type="ARBA" id="ARBA00023163"/>
    </source>
</evidence>
<dbReference type="InterPro" id="IPR001630">
    <property type="entry name" value="Leuzip_CREB"/>
</dbReference>
<dbReference type="CDD" id="cd14690">
    <property type="entry name" value="bZIP_CREB1"/>
    <property type="match status" value="1"/>
</dbReference>
<gene>
    <name evidence="10" type="ORF">V9T40_013773</name>
</gene>
<dbReference type="PROSITE" id="PS50953">
    <property type="entry name" value="KID"/>
    <property type="match status" value="1"/>
</dbReference>
<evidence type="ECO:0000259" key="8">
    <source>
        <dbReference type="PROSITE" id="PS50217"/>
    </source>
</evidence>
<dbReference type="EMBL" id="JBBCAQ010000033">
    <property type="protein sequence ID" value="KAK7582328.1"/>
    <property type="molecule type" value="Genomic_DNA"/>
</dbReference>
<dbReference type="InterPro" id="IPR004827">
    <property type="entry name" value="bZIP"/>
</dbReference>
<dbReference type="Pfam" id="PF02173">
    <property type="entry name" value="pKID"/>
    <property type="match status" value="1"/>
</dbReference>
<evidence type="ECO:0000256" key="7">
    <source>
        <dbReference type="SAM" id="MobiDB-lite"/>
    </source>
</evidence>
<comment type="subcellular location">
    <subcellularLocation>
        <location evidence="1">Nucleus</location>
    </subcellularLocation>
</comment>
<proteinExistence type="predicted"/>
<dbReference type="PROSITE" id="PS50217">
    <property type="entry name" value="BZIP"/>
    <property type="match status" value="1"/>
</dbReference>
<protein>
    <recommendedName>
        <fullName evidence="12">Cyclic AMP-responsive element-binding protein 1</fullName>
    </recommendedName>
</protein>
<evidence type="ECO:0000313" key="10">
    <source>
        <dbReference type="EMBL" id="KAK7582328.1"/>
    </source>
</evidence>
<sequence length="282" mass="30808">MDGIKEENTANDDASSYSTPTNINSVPLTSMSSVIHANQQSVIQTATPTIHSSGMPKSNVLLLSGKLTSVIQAPHGNVQPLQTINSKSDMDDNLSADEESIKRRREKLMRRPSYRKILNDIARADLGCAKMESSGSDCDSNVDNDVSASALPVSSHYQTVTPSGHLLTSHCGNVPGLPTIMSNSITGTGSLIQYSNQDGSYYVPNDIVVTPGGGVSVVTEDQVKKRELRLQKNREAARECRRKKKEYIKCLESRVAVLETQNKALIDELKSLKELYCQQKPE</sequence>